<feature type="region of interest" description="Disordered" evidence="1">
    <location>
        <begin position="220"/>
        <end position="269"/>
    </location>
</feature>
<feature type="domain" description="DUF7168" evidence="3">
    <location>
        <begin position="65"/>
        <end position="193"/>
    </location>
</feature>
<organism evidence="4">
    <name type="scientific">freshwater metagenome</name>
    <dbReference type="NCBI Taxonomy" id="449393"/>
    <lineage>
        <taxon>unclassified sequences</taxon>
        <taxon>metagenomes</taxon>
        <taxon>ecological metagenomes</taxon>
    </lineage>
</organism>
<dbReference type="InterPro" id="IPR024498">
    <property type="entry name" value="DUF2786"/>
</dbReference>
<sequence>MSIDRIAALLAKAERTDNAEEADAYLMKAQSLATAASIDLAMARSRTAKKEQREQPEMRTVVIGEKGRRANRHLIALFIAVSQANDAKVDIASDSTFVLAYGMPSDLDVVNALFSSLAVQMTAAAQTWLSVGPWRNETYEAVVSSGGRSRRVTKQHTAQTARVAFYRAFVPRISERLTEAREAATAQAHRAPVEPDGADRSLVLREKAAEIGDFHRSTSKARGSWAGYTGGVRGDGGSSGHAGRRAASLARLSEQRALAGKKPVQGSGS</sequence>
<dbReference type="InterPro" id="IPR055592">
    <property type="entry name" value="DUF7168"/>
</dbReference>
<gene>
    <name evidence="4" type="ORF">UFOPK2786_01240</name>
</gene>
<name>A0A6J6TTK1_9ZZZZ</name>
<reference evidence="4" key="1">
    <citation type="submission" date="2020-05" db="EMBL/GenBank/DDBJ databases">
        <authorList>
            <person name="Chiriac C."/>
            <person name="Salcher M."/>
            <person name="Ghai R."/>
            <person name="Kavagutti S V."/>
        </authorList>
    </citation>
    <scope>NUCLEOTIDE SEQUENCE</scope>
</reference>
<protein>
    <submittedName>
        <fullName evidence="4">Unannotated protein</fullName>
    </submittedName>
</protein>
<proteinExistence type="predicted"/>
<evidence type="ECO:0000259" key="2">
    <source>
        <dbReference type="Pfam" id="PF10979"/>
    </source>
</evidence>
<feature type="compositionally biased region" description="Gly residues" evidence="1">
    <location>
        <begin position="228"/>
        <end position="240"/>
    </location>
</feature>
<dbReference type="AlphaFoldDB" id="A0A6J6TTK1"/>
<evidence type="ECO:0000313" key="4">
    <source>
        <dbReference type="EMBL" id="CAB4750044.1"/>
    </source>
</evidence>
<feature type="compositionally biased region" description="Low complexity" evidence="1">
    <location>
        <begin position="245"/>
        <end position="258"/>
    </location>
</feature>
<dbReference type="EMBL" id="CAEZYW010000200">
    <property type="protein sequence ID" value="CAB4750044.1"/>
    <property type="molecule type" value="Genomic_DNA"/>
</dbReference>
<evidence type="ECO:0000256" key="1">
    <source>
        <dbReference type="SAM" id="MobiDB-lite"/>
    </source>
</evidence>
<evidence type="ECO:0000259" key="3">
    <source>
        <dbReference type="Pfam" id="PF23771"/>
    </source>
</evidence>
<feature type="domain" description="DUF2786" evidence="2">
    <location>
        <begin position="3"/>
        <end position="39"/>
    </location>
</feature>
<accession>A0A6J6TTK1</accession>
<dbReference type="Pfam" id="PF23771">
    <property type="entry name" value="DUF7168"/>
    <property type="match status" value="1"/>
</dbReference>
<dbReference type="Pfam" id="PF10979">
    <property type="entry name" value="DUF2786"/>
    <property type="match status" value="1"/>
</dbReference>